<comment type="caution">
    <text evidence="2">The sequence shown here is derived from an EMBL/GenBank/DDBJ whole genome shotgun (WGS) entry which is preliminary data.</text>
</comment>
<evidence type="ECO:0000313" key="3">
    <source>
        <dbReference type="Proteomes" id="UP001233999"/>
    </source>
</evidence>
<sequence length="166" mass="19382">ICRNNITWYFFLRYGSSILQTEYSWVLRSNLSFRYHLVSHQSTLATRETIDSILTSNHLIISVFLSLLTTSTKFNFNELSSIRYQLQQVCLQPLVRSVVIRSRNKGGWVNLILLAFSILGYGNNRNFPIRKLRSYDINIKIGLVNRFLCGYKKLIMALWSMATKFV</sequence>
<dbReference type="AlphaFoldDB" id="A0AAD8EL77"/>
<keyword evidence="1" id="KW-0812">Transmembrane</keyword>
<dbReference type="EMBL" id="JASPKZ010002722">
    <property type="protein sequence ID" value="KAJ9594760.1"/>
    <property type="molecule type" value="Genomic_DNA"/>
</dbReference>
<organism evidence="2 3">
    <name type="scientific">Diploptera punctata</name>
    <name type="common">Pacific beetle cockroach</name>
    <dbReference type="NCBI Taxonomy" id="6984"/>
    <lineage>
        <taxon>Eukaryota</taxon>
        <taxon>Metazoa</taxon>
        <taxon>Ecdysozoa</taxon>
        <taxon>Arthropoda</taxon>
        <taxon>Hexapoda</taxon>
        <taxon>Insecta</taxon>
        <taxon>Pterygota</taxon>
        <taxon>Neoptera</taxon>
        <taxon>Polyneoptera</taxon>
        <taxon>Dictyoptera</taxon>
        <taxon>Blattodea</taxon>
        <taxon>Blaberoidea</taxon>
        <taxon>Blaberidae</taxon>
        <taxon>Diplopterinae</taxon>
        <taxon>Diploptera</taxon>
    </lineage>
</organism>
<protein>
    <submittedName>
        <fullName evidence="2">Uncharacterized protein</fullName>
    </submittedName>
</protein>
<evidence type="ECO:0000256" key="1">
    <source>
        <dbReference type="SAM" id="Phobius"/>
    </source>
</evidence>
<keyword evidence="3" id="KW-1185">Reference proteome</keyword>
<evidence type="ECO:0000313" key="2">
    <source>
        <dbReference type="EMBL" id="KAJ9594760.1"/>
    </source>
</evidence>
<reference evidence="2" key="1">
    <citation type="journal article" date="2023" name="IScience">
        <title>Live-bearing cockroach genome reveals convergent evolutionary mechanisms linked to viviparity in insects and beyond.</title>
        <authorList>
            <person name="Fouks B."/>
            <person name="Harrison M.C."/>
            <person name="Mikhailova A.A."/>
            <person name="Marchal E."/>
            <person name="English S."/>
            <person name="Carruthers M."/>
            <person name="Jennings E.C."/>
            <person name="Chiamaka E.L."/>
            <person name="Frigard R.A."/>
            <person name="Pippel M."/>
            <person name="Attardo G.M."/>
            <person name="Benoit J.B."/>
            <person name="Bornberg-Bauer E."/>
            <person name="Tobe S.S."/>
        </authorList>
    </citation>
    <scope>NUCLEOTIDE SEQUENCE</scope>
    <source>
        <strain evidence="2">Stay&amp;Tobe</strain>
    </source>
</reference>
<keyword evidence="1" id="KW-1133">Transmembrane helix</keyword>
<feature type="non-terminal residue" evidence="2">
    <location>
        <position position="166"/>
    </location>
</feature>
<accession>A0AAD8EL77</accession>
<feature type="non-terminal residue" evidence="2">
    <location>
        <position position="1"/>
    </location>
</feature>
<dbReference type="Proteomes" id="UP001233999">
    <property type="component" value="Unassembled WGS sequence"/>
</dbReference>
<reference evidence="2" key="2">
    <citation type="submission" date="2023-05" db="EMBL/GenBank/DDBJ databases">
        <authorList>
            <person name="Fouks B."/>
        </authorList>
    </citation>
    <scope>NUCLEOTIDE SEQUENCE</scope>
    <source>
        <strain evidence="2">Stay&amp;Tobe</strain>
        <tissue evidence="2">Testes</tissue>
    </source>
</reference>
<feature type="transmembrane region" description="Helical" evidence="1">
    <location>
        <begin position="106"/>
        <end position="123"/>
    </location>
</feature>
<proteinExistence type="predicted"/>
<gene>
    <name evidence="2" type="ORF">L9F63_013970</name>
</gene>
<name>A0AAD8EL77_DIPPU</name>
<keyword evidence="1" id="KW-0472">Membrane</keyword>